<evidence type="ECO:0000313" key="2">
    <source>
        <dbReference type="EMBL" id="TCD00155.1"/>
    </source>
</evidence>
<feature type="chain" id="PRO_5020802803" description="Outer membrane protein with beta-barrel domain" evidence="1">
    <location>
        <begin position="25"/>
        <end position="247"/>
    </location>
</feature>
<name>A0A4R0NM78_9SPHI</name>
<dbReference type="Proteomes" id="UP000293347">
    <property type="component" value="Unassembled WGS sequence"/>
</dbReference>
<comment type="caution">
    <text evidence="2">The sequence shown here is derived from an EMBL/GenBank/DDBJ whole genome shotgun (WGS) entry which is preliminary data.</text>
</comment>
<keyword evidence="3" id="KW-1185">Reference proteome</keyword>
<dbReference type="AlphaFoldDB" id="A0A4R0NM78"/>
<reference evidence="2 3" key="1">
    <citation type="submission" date="2019-02" db="EMBL/GenBank/DDBJ databases">
        <title>Pedobacter sp. RP-1-14 sp. nov., isolated from Arctic soil.</title>
        <authorList>
            <person name="Dahal R.H."/>
        </authorList>
    </citation>
    <scope>NUCLEOTIDE SEQUENCE [LARGE SCALE GENOMIC DNA]</scope>
    <source>
        <strain evidence="2 3">RP-1-14</strain>
    </source>
</reference>
<protein>
    <recommendedName>
        <fullName evidence="4">Outer membrane protein with beta-barrel domain</fullName>
    </recommendedName>
</protein>
<sequence>MSKIRNSCLHLSLILLSSCSSVYMPNVPNTPMLSTKGEFSGGGHISLRGNASINGAYAASEHFGVLFSGSYMNNDGRSKDYKHKLVEIGGGYFNNFGPDDNRIIEIYAGYGGGRTDRVFRDYDDDMLISTDIEEVTYNKTFFQVNYSSKKTDNIRMFGKDFPVNFGTALRISSVEMKTFIRNGKGQLREGNVFFEPIFFTRMRLSDTWQLQYTSSGNFGLNNRKFMTAGNSLFTIGAVVNIGGTKNK</sequence>
<feature type="signal peptide" evidence="1">
    <location>
        <begin position="1"/>
        <end position="24"/>
    </location>
</feature>
<dbReference type="RefSeq" id="WP_131597010.1">
    <property type="nucleotide sequence ID" value="NZ_SJSL01000004.1"/>
</dbReference>
<evidence type="ECO:0000313" key="3">
    <source>
        <dbReference type="Proteomes" id="UP000293347"/>
    </source>
</evidence>
<gene>
    <name evidence="2" type="ORF">EZ437_15685</name>
</gene>
<evidence type="ECO:0000256" key="1">
    <source>
        <dbReference type="SAM" id="SignalP"/>
    </source>
</evidence>
<dbReference type="OrthoDB" id="1337415at2"/>
<dbReference type="PROSITE" id="PS51257">
    <property type="entry name" value="PROKAR_LIPOPROTEIN"/>
    <property type="match status" value="1"/>
</dbReference>
<organism evidence="2 3">
    <name type="scientific">Pedobacter psychroterrae</name>
    <dbReference type="NCBI Taxonomy" id="2530453"/>
    <lineage>
        <taxon>Bacteria</taxon>
        <taxon>Pseudomonadati</taxon>
        <taxon>Bacteroidota</taxon>
        <taxon>Sphingobacteriia</taxon>
        <taxon>Sphingobacteriales</taxon>
        <taxon>Sphingobacteriaceae</taxon>
        <taxon>Pedobacter</taxon>
    </lineage>
</organism>
<proteinExistence type="predicted"/>
<dbReference type="EMBL" id="SJSL01000004">
    <property type="protein sequence ID" value="TCD00155.1"/>
    <property type="molecule type" value="Genomic_DNA"/>
</dbReference>
<keyword evidence="1" id="KW-0732">Signal</keyword>
<evidence type="ECO:0008006" key="4">
    <source>
        <dbReference type="Google" id="ProtNLM"/>
    </source>
</evidence>
<accession>A0A4R0NM78</accession>